<comment type="caution">
    <text evidence="2">The sequence shown here is derived from an EMBL/GenBank/DDBJ whole genome shotgun (WGS) entry which is preliminary data.</text>
</comment>
<dbReference type="EMBL" id="JBIBSM010000017">
    <property type="protein sequence ID" value="MFF8279835.1"/>
    <property type="molecule type" value="Genomic_DNA"/>
</dbReference>
<feature type="region of interest" description="Disordered" evidence="1">
    <location>
        <begin position="1"/>
        <end position="22"/>
    </location>
</feature>
<evidence type="ECO:0000313" key="2">
    <source>
        <dbReference type="EMBL" id="MFF8279835.1"/>
    </source>
</evidence>
<reference evidence="2 3" key="1">
    <citation type="submission" date="2024-10" db="EMBL/GenBank/DDBJ databases">
        <title>The Natural Products Discovery Center: Release of the First 8490 Sequenced Strains for Exploring Actinobacteria Biosynthetic Diversity.</title>
        <authorList>
            <person name="Kalkreuter E."/>
            <person name="Kautsar S.A."/>
            <person name="Yang D."/>
            <person name="Bader C.D."/>
            <person name="Teijaro C.N."/>
            <person name="Fluegel L."/>
            <person name="Davis C.M."/>
            <person name="Simpson J.R."/>
            <person name="Lauterbach L."/>
            <person name="Steele A.D."/>
            <person name="Gui C."/>
            <person name="Meng S."/>
            <person name="Li G."/>
            <person name="Viehrig K."/>
            <person name="Ye F."/>
            <person name="Su P."/>
            <person name="Kiefer A.F."/>
            <person name="Nichols A."/>
            <person name="Cepeda A.J."/>
            <person name="Yan W."/>
            <person name="Fan B."/>
            <person name="Jiang Y."/>
            <person name="Adhikari A."/>
            <person name="Zheng C.-J."/>
            <person name="Schuster L."/>
            <person name="Cowan T.M."/>
            <person name="Smanski M.J."/>
            <person name="Chevrette M.G."/>
            <person name="De Carvalho L.P.S."/>
            <person name="Shen B."/>
        </authorList>
    </citation>
    <scope>NUCLEOTIDE SEQUENCE [LARGE SCALE GENOMIC DNA]</scope>
    <source>
        <strain evidence="2 3">NPDC015755</strain>
    </source>
</reference>
<evidence type="ECO:0000256" key="1">
    <source>
        <dbReference type="SAM" id="MobiDB-lite"/>
    </source>
</evidence>
<dbReference type="RefSeq" id="WP_391936753.1">
    <property type="nucleotide sequence ID" value="NZ_JBIBSM010000017.1"/>
</dbReference>
<keyword evidence="3" id="KW-1185">Reference proteome</keyword>
<accession>A0ABW6YJV0</accession>
<protein>
    <submittedName>
        <fullName evidence="2">Uncharacterized protein</fullName>
    </submittedName>
</protein>
<organism evidence="2 3">
    <name type="scientific">Streptomyces lateritius</name>
    <dbReference type="NCBI Taxonomy" id="67313"/>
    <lineage>
        <taxon>Bacteria</taxon>
        <taxon>Bacillati</taxon>
        <taxon>Actinomycetota</taxon>
        <taxon>Actinomycetes</taxon>
        <taxon>Kitasatosporales</taxon>
        <taxon>Streptomycetaceae</taxon>
        <taxon>Streptomyces</taxon>
    </lineage>
</organism>
<evidence type="ECO:0000313" key="3">
    <source>
        <dbReference type="Proteomes" id="UP001603013"/>
    </source>
</evidence>
<sequence>MPGCHAVRGRSAVGGTAEAGGVPDLGVHPCGEAGVAGFEVAAGAARTRRFPRVAGPQAQTAAFGGRLATPSGWAISARRAPASRAASIGAGPHPGELLA</sequence>
<dbReference type="Proteomes" id="UP001603013">
    <property type="component" value="Unassembled WGS sequence"/>
</dbReference>
<gene>
    <name evidence="2" type="ORF">ACF05T_27635</name>
</gene>
<name>A0ABW6YJV0_9ACTN</name>
<proteinExistence type="predicted"/>